<keyword evidence="4" id="KW-0805">Transcription regulation</keyword>
<dbReference type="PANTHER" id="PTHR48111:SF22">
    <property type="entry name" value="REGULATOR OF RPOS"/>
    <property type="match status" value="1"/>
</dbReference>
<dbReference type="Proteomes" id="UP000823922">
    <property type="component" value="Unassembled WGS sequence"/>
</dbReference>
<dbReference type="Pfam" id="PF00486">
    <property type="entry name" value="Trans_reg_C"/>
    <property type="match status" value="1"/>
</dbReference>
<dbReference type="InterPro" id="IPR001867">
    <property type="entry name" value="OmpR/PhoB-type_DNA-bd"/>
</dbReference>
<organism evidence="12 13">
    <name type="scientific">Candidatus Eisenbergiella intestinigallinarum</name>
    <dbReference type="NCBI Taxonomy" id="2838549"/>
    <lineage>
        <taxon>Bacteria</taxon>
        <taxon>Bacillati</taxon>
        <taxon>Bacillota</taxon>
        <taxon>Clostridia</taxon>
        <taxon>Lachnospirales</taxon>
        <taxon>Lachnospiraceae</taxon>
        <taxon>Eisenbergiella</taxon>
    </lineage>
</organism>
<evidence type="ECO:0000256" key="2">
    <source>
        <dbReference type="ARBA" id="ARBA00022553"/>
    </source>
</evidence>
<evidence type="ECO:0000256" key="5">
    <source>
        <dbReference type="ARBA" id="ARBA00023125"/>
    </source>
</evidence>
<dbReference type="CDD" id="cd00383">
    <property type="entry name" value="trans_reg_C"/>
    <property type="match status" value="1"/>
</dbReference>
<reference evidence="12" key="1">
    <citation type="journal article" date="2021" name="PeerJ">
        <title>Extensive microbial diversity within the chicken gut microbiome revealed by metagenomics and culture.</title>
        <authorList>
            <person name="Gilroy R."/>
            <person name="Ravi A."/>
            <person name="Getino M."/>
            <person name="Pursley I."/>
            <person name="Horton D.L."/>
            <person name="Alikhan N.F."/>
            <person name="Baker D."/>
            <person name="Gharbi K."/>
            <person name="Hall N."/>
            <person name="Watson M."/>
            <person name="Adriaenssens E.M."/>
            <person name="Foster-Nyarko E."/>
            <person name="Jarju S."/>
            <person name="Secka A."/>
            <person name="Antonio M."/>
            <person name="Oren A."/>
            <person name="Chaudhuri R.R."/>
            <person name="La Ragione R."/>
            <person name="Hildebrand F."/>
            <person name="Pallen M.J."/>
        </authorList>
    </citation>
    <scope>NUCLEOTIDE SEQUENCE</scope>
    <source>
        <strain evidence="12">ChiBcec1-1630</strain>
    </source>
</reference>
<dbReference type="GO" id="GO:0000156">
    <property type="term" value="F:phosphorelay response regulator activity"/>
    <property type="evidence" value="ECO:0007669"/>
    <property type="project" value="TreeGrafter"/>
</dbReference>
<dbReference type="SUPFAM" id="SSF52172">
    <property type="entry name" value="CheY-like"/>
    <property type="match status" value="1"/>
</dbReference>
<feature type="modified residue" description="4-aspartylphosphate" evidence="8">
    <location>
        <position position="51"/>
    </location>
</feature>
<accession>A0A9D2TQQ7</accession>
<dbReference type="EMBL" id="DWVS01000103">
    <property type="protein sequence ID" value="HJC87207.1"/>
    <property type="molecule type" value="Genomic_DNA"/>
</dbReference>
<evidence type="ECO:0000256" key="8">
    <source>
        <dbReference type="PROSITE-ProRule" id="PRU00169"/>
    </source>
</evidence>
<gene>
    <name evidence="12" type="ORF">H9926_04230</name>
</gene>
<keyword evidence="3" id="KW-0902">Two-component regulatory system</keyword>
<dbReference type="SMART" id="SM00862">
    <property type="entry name" value="Trans_reg_C"/>
    <property type="match status" value="1"/>
</dbReference>
<dbReference type="PROSITE" id="PS50110">
    <property type="entry name" value="RESPONSE_REGULATORY"/>
    <property type="match status" value="1"/>
</dbReference>
<protein>
    <recommendedName>
        <fullName evidence="1">Stage 0 sporulation protein A homolog</fullName>
    </recommendedName>
</protein>
<evidence type="ECO:0000256" key="1">
    <source>
        <dbReference type="ARBA" id="ARBA00018672"/>
    </source>
</evidence>
<dbReference type="Gene3D" id="1.10.10.10">
    <property type="entry name" value="Winged helix-like DNA-binding domain superfamily/Winged helix DNA-binding domain"/>
    <property type="match status" value="1"/>
</dbReference>
<dbReference type="GO" id="GO:0032993">
    <property type="term" value="C:protein-DNA complex"/>
    <property type="evidence" value="ECO:0007669"/>
    <property type="project" value="TreeGrafter"/>
</dbReference>
<comment type="caution">
    <text evidence="12">The sequence shown here is derived from an EMBL/GenBank/DDBJ whole genome shotgun (WGS) entry which is preliminary data.</text>
</comment>
<evidence type="ECO:0000256" key="3">
    <source>
        <dbReference type="ARBA" id="ARBA00023012"/>
    </source>
</evidence>
<evidence type="ECO:0000256" key="7">
    <source>
        <dbReference type="ARBA" id="ARBA00024867"/>
    </source>
</evidence>
<sequence length="228" mass="26145">MRLLVAEDQKDLNDIITKTLIRNHYTVDSCFDGEEALDYLEMAEYDAVILDIMMPKKNGLEVLKALRASKNTVPVLLLTARDSISDRVTGLDAGADDYLIKPFAFEELLARIRAMLRKREGRAQNRCQVANLTVDFDTRTVMRDLVPITLSSKEFSILEYLVNNQGIVLSRDRIEQHIWNYDYEGGSNVVDVYIRYLRKKIDDGFEPKLIHTVRGAGYVLKVPERTTQ</sequence>
<comment type="function">
    <text evidence="7">May play the central regulatory role in sporulation. It may be an element of the effector pathway responsible for the activation of sporulation genes in response to nutritional stress. Spo0A may act in concert with spo0H (a sigma factor) to control the expression of some genes that are critical to the sporulation process.</text>
</comment>
<dbReference type="FunFam" id="1.10.10.10:FF:000005">
    <property type="entry name" value="Two-component system response regulator"/>
    <property type="match status" value="1"/>
</dbReference>
<keyword evidence="5 9" id="KW-0238">DNA-binding</keyword>
<keyword evidence="2 8" id="KW-0597">Phosphoprotein</keyword>
<dbReference type="Pfam" id="PF00072">
    <property type="entry name" value="Response_reg"/>
    <property type="match status" value="1"/>
</dbReference>
<dbReference type="InterPro" id="IPR001789">
    <property type="entry name" value="Sig_transdc_resp-reg_receiver"/>
</dbReference>
<feature type="DNA-binding region" description="OmpR/PhoB-type" evidence="9">
    <location>
        <begin position="124"/>
        <end position="222"/>
    </location>
</feature>
<dbReference type="PANTHER" id="PTHR48111">
    <property type="entry name" value="REGULATOR OF RPOS"/>
    <property type="match status" value="1"/>
</dbReference>
<dbReference type="Gene3D" id="6.10.250.690">
    <property type="match status" value="1"/>
</dbReference>
<keyword evidence="6" id="KW-0804">Transcription</keyword>
<dbReference type="InterPro" id="IPR036388">
    <property type="entry name" value="WH-like_DNA-bd_sf"/>
</dbReference>
<evidence type="ECO:0000313" key="13">
    <source>
        <dbReference type="Proteomes" id="UP000823922"/>
    </source>
</evidence>
<proteinExistence type="predicted"/>
<dbReference type="GO" id="GO:0000976">
    <property type="term" value="F:transcription cis-regulatory region binding"/>
    <property type="evidence" value="ECO:0007669"/>
    <property type="project" value="TreeGrafter"/>
</dbReference>
<dbReference type="SMART" id="SM00448">
    <property type="entry name" value="REC"/>
    <property type="match status" value="1"/>
</dbReference>
<evidence type="ECO:0000256" key="9">
    <source>
        <dbReference type="PROSITE-ProRule" id="PRU01091"/>
    </source>
</evidence>
<dbReference type="Gene3D" id="3.40.50.2300">
    <property type="match status" value="1"/>
</dbReference>
<dbReference type="PROSITE" id="PS51755">
    <property type="entry name" value="OMPR_PHOB"/>
    <property type="match status" value="1"/>
</dbReference>
<dbReference type="FunFam" id="3.40.50.2300:FF:000002">
    <property type="entry name" value="DNA-binding response regulator PhoP"/>
    <property type="match status" value="1"/>
</dbReference>
<dbReference type="CDD" id="cd17625">
    <property type="entry name" value="REC_OmpR_DrrD-like"/>
    <property type="match status" value="1"/>
</dbReference>
<feature type="domain" description="OmpR/PhoB-type" evidence="11">
    <location>
        <begin position="124"/>
        <end position="222"/>
    </location>
</feature>
<evidence type="ECO:0000259" key="10">
    <source>
        <dbReference type="PROSITE" id="PS50110"/>
    </source>
</evidence>
<dbReference type="GO" id="GO:0005829">
    <property type="term" value="C:cytosol"/>
    <property type="evidence" value="ECO:0007669"/>
    <property type="project" value="TreeGrafter"/>
</dbReference>
<dbReference type="AlphaFoldDB" id="A0A9D2TQQ7"/>
<name>A0A9D2TQQ7_9FIRM</name>
<evidence type="ECO:0000313" key="12">
    <source>
        <dbReference type="EMBL" id="HJC87207.1"/>
    </source>
</evidence>
<feature type="domain" description="Response regulatory" evidence="10">
    <location>
        <begin position="2"/>
        <end position="116"/>
    </location>
</feature>
<evidence type="ECO:0000259" key="11">
    <source>
        <dbReference type="PROSITE" id="PS51755"/>
    </source>
</evidence>
<dbReference type="InterPro" id="IPR011006">
    <property type="entry name" value="CheY-like_superfamily"/>
</dbReference>
<dbReference type="InterPro" id="IPR039420">
    <property type="entry name" value="WalR-like"/>
</dbReference>
<evidence type="ECO:0000256" key="6">
    <source>
        <dbReference type="ARBA" id="ARBA00023163"/>
    </source>
</evidence>
<reference evidence="12" key="2">
    <citation type="submission" date="2021-04" db="EMBL/GenBank/DDBJ databases">
        <authorList>
            <person name="Gilroy R."/>
        </authorList>
    </citation>
    <scope>NUCLEOTIDE SEQUENCE</scope>
    <source>
        <strain evidence="12">ChiBcec1-1630</strain>
    </source>
</reference>
<dbReference type="GO" id="GO:0006355">
    <property type="term" value="P:regulation of DNA-templated transcription"/>
    <property type="evidence" value="ECO:0007669"/>
    <property type="project" value="InterPro"/>
</dbReference>
<evidence type="ECO:0000256" key="4">
    <source>
        <dbReference type="ARBA" id="ARBA00023015"/>
    </source>
</evidence>